<dbReference type="RefSeq" id="WP_253753930.1">
    <property type="nucleotide sequence ID" value="NZ_JAMZDZ010000001.1"/>
</dbReference>
<gene>
    <name evidence="1" type="ORF">ACFOZ4_15800</name>
</gene>
<comment type="caution">
    <text evidence="1">The sequence shown here is derived from an EMBL/GenBank/DDBJ whole genome shotgun (WGS) entry which is preliminary data.</text>
</comment>
<name>A0ABV8LNE9_9ACTN</name>
<evidence type="ECO:0000313" key="1">
    <source>
        <dbReference type="EMBL" id="MFC4132073.1"/>
    </source>
</evidence>
<accession>A0ABV8LNE9</accession>
<dbReference type="Proteomes" id="UP001595816">
    <property type="component" value="Unassembled WGS sequence"/>
</dbReference>
<sequence length="90" mass="9846">MHLDDLCQGIAAQNSVRADEEVAGLPPALVAVYPLQLTVHGEGGLALGQLVLRASDPHGGLWRAGLKRRDSLVRPRQTWVTTVEWRGRKN</sequence>
<evidence type="ECO:0000313" key="2">
    <source>
        <dbReference type="Proteomes" id="UP001595816"/>
    </source>
</evidence>
<reference evidence="2" key="1">
    <citation type="journal article" date="2019" name="Int. J. Syst. Evol. Microbiol.">
        <title>The Global Catalogue of Microorganisms (GCM) 10K type strain sequencing project: providing services to taxonomists for standard genome sequencing and annotation.</title>
        <authorList>
            <consortium name="The Broad Institute Genomics Platform"/>
            <consortium name="The Broad Institute Genome Sequencing Center for Infectious Disease"/>
            <person name="Wu L."/>
            <person name="Ma J."/>
        </authorList>
    </citation>
    <scope>NUCLEOTIDE SEQUENCE [LARGE SCALE GENOMIC DNA]</scope>
    <source>
        <strain evidence="2">CGMCC 4.7289</strain>
    </source>
</reference>
<dbReference type="EMBL" id="JBHSAY010000009">
    <property type="protein sequence ID" value="MFC4132073.1"/>
    <property type="molecule type" value="Genomic_DNA"/>
</dbReference>
<organism evidence="1 2">
    <name type="scientific">Hamadaea flava</name>
    <dbReference type="NCBI Taxonomy" id="1742688"/>
    <lineage>
        <taxon>Bacteria</taxon>
        <taxon>Bacillati</taxon>
        <taxon>Actinomycetota</taxon>
        <taxon>Actinomycetes</taxon>
        <taxon>Micromonosporales</taxon>
        <taxon>Micromonosporaceae</taxon>
        <taxon>Hamadaea</taxon>
    </lineage>
</organism>
<protein>
    <submittedName>
        <fullName evidence="1">Uncharacterized protein</fullName>
    </submittedName>
</protein>
<proteinExistence type="predicted"/>
<keyword evidence="2" id="KW-1185">Reference proteome</keyword>